<dbReference type="GO" id="GO:0009252">
    <property type="term" value="P:peptidoglycan biosynthetic process"/>
    <property type="evidence" value="ECO:0007669"/>
    <property type="project" value="UniProtKB-UniPathway"/>
</dbReference>
<keyword evidence="5 7" id="KW-0573">Peptidoglycan synthesis</keyword>
<feature type="domain" description="L,D-TPase catalytic" evidence="8">
    <location>
        <begin position="296"/>
        <end position="493"/>
    </location>
</feature>
<feature type="active site" description="Proton donor/acceptor" evidence="7">
    <location>
        <position position="428"/>
    </location>
</feature>
<keyword evidence="3" id="KW-0808">Transferase</keyword>
<evidence type="ECO:0000256" key="4">
    <source>
        <dbReference type="ARBA" id="ARBA00022960"/>
    </source>
</evidence>
<dbReference type="Pfam" id="PF20142">
    <property type="entry name" value="Scaffold"/>
    <property type="match status" value="1"/>
</dbReference>
<comment type="pathway">
    <text evidence="1 7">Cell wall biogenesis; peptidoglycan biosynthesis.</text>
</comment>
<protein>
    <submittedName>
        <fullName evidence="9">Murein L,D-transpeptidase</fullName>
    </submittedName>
</protein>
<evidence type="ECO:0000259" key="8">
    <source>
        <dbReference type="PROSITE" id="PS52029"/>
    </source>
</evidence>
<dbReference type="GO" id="GO:0004180">
    <property type="term" value="F:carboxypeptidase activity"/>
    <property type="evidence" value="ECO:0007669"/>
    <property type="project" value="UniProtKB-ARBA"/>
</dbReference>
<dbReference type="SUPFAM" id="SSF141523">
    <property type="entry name" value="L,D-transpeptidase catalytic domain-like"/>
    <property type="match status" value="1"/>
</dbReference>
<evidence type="ECO:0000256" key="6">
    <source>
        <dbReference type="ARBA" id="ARBA00023316"/>
    </source>
</evidence>
<dbReference type="CDD" id="cd16913">
    <property type="entry name" value="YkuD_like"/>
    <property type="match status" value="1"/>
</dbReference>
<dbReference type="Proteomes" id="UP000249417">
    <property type="component" value="Unassembled WGS sequence"/>
</dbReference>
<dbReference type="PANTHER" id="PTHR41533:SF2">
    <property type="entry name" value="BLR7131 PROTEIN"/>
    <property type="match status" value="1"/>
</dbReference>
<reference evidence="9 10" key="1">
    <citation type="submission" date="2017-08" db="EMBL/GenBank/DDBJ databases">
        <title>Infants hospitalized years apart are colonized by the same room-sourced microbial strains.</title>
        <authorList>
            <person name="Brooks B."/>
            <person name="Olm M.R."/>
            <person name="Firek B.A."/>
            <person name="Baker R."/>
            <person name="Thomas B.C."/>
            <person name="Morowitz M.J."/>
            <person name="Banfield J.F."/>
        </authorList>
    </citation>
    <scope>NUCLEOTIDE SEQUENCE [LARGE SCALE GENOMIC DNA]</scope>
    <source>
        <strain evidence="9">S2_005_002_R2_29</strain>
    </source>
</reference>
<dbReference type="GO" id="GO:0016740">
    <property type="term" value="F:transferase activity"/>
    <property type="evidence" value="ECO:0007669"/>
    <property type="project" value="UniProtKB-KW"/>
</dbReference>
<evidence type="ECO:0000256" key="7">
    <source>
        <dbReference type="PROSITE-ProRule" id="PRU01373"/>
    </source>
</evidence>
<evidence type="ECO:0000256" key="1">
    <source>
        <dbReference type="ARBA" id="ARBA00004752"/>
    </source>
</evidence>
<evidence type="ECO:0000256" key="5">
    <source>
        <dbReference type="ARBA" id="ARBA00022984"/>
    </source>
</evidence>
<dbReference type="SUPFAM" id="SSF47090">
    <property type="entry name" value="PGBD-like"/>
    <property type="match status" value="1"/>
</dbReference>
<dbReference type="InterPro" id="IPR045380">
    <property type="entry name" value="LD_TPept_scaffold_dom"/>
</dbReference>
<feature type="active site" description="Nucleophile" evidence="7">
    <location>
        <position position="447"/>
    </location>
</feature>
<dbReference type="Gene3D" id="2.40.440.10">
    <property type="entry name" value="L,D-transpeptidase catalytic domain-like"/>
    <property type="match status" value="1"/>
</dbReference>
<dbReference type="PROSITE" id="PS52029">
    <property type="entry name" value="LD_TPASE"/>
    <property type="match status" value="1"/>
</dbReference>
<accession>A0A2W5MX79</accession>
<gene>
    <name evidence="9" type="ORF">DI551_07450</name>
</gene>
<organism evidence="9 10">
    <name type="scientific">Micavibrio aeruginosavorus</name>
    <dbReference type="NCBI Taxonomy" id="349221"/>
    <lineage>
        <taxon>Bacteria</taxon>
        <taxon>Pseudomonadati</taxon>
        <taxon>Bdellovibrionota</taxon>
        <taxon>Bdellovibrionia</taxon>
        <taxon>Bdellovibrionales</taxon>
        <taxon>Pseudobdellovibrionaceae</taxon>
        <taxon>Micavibrio</taxon>
    </lineage>
</organism>
<dbReference type="InterPro" id="IPR052905">
    <property type="entry name" value="LD-transpeptidase_YkuD-like"/>
</dbReference>
<dbReference type="InterPro" id="IPR036365">
    <property type="entry name" value="PGBD-like_sf"/>
</dbReference>
<comment type="similarity">
    <text evidence="2">Belongs to the YkuD family.</text>
</comment>
<evidence type="ECO:0000313" key="10">
    <source>
        <dbReference type="Proteomes" id="UP000249417"/>
    </source>
</evidence>
<dbReference type="PANTHER" id="PTHR41533">
    <property type="entry name" value="L,D-TRANSPEPTIDASE HI_1667-RELATED"/>
    <property type="match status" value="1"/>
</dbReference>
<dbReference type="InterPro" id="IPR038063">
    <property type="entry name" value="Transpep_catalytic_dom"/>
</dbReference>
<evidence type="ECO:0000256" key="2">
    <source>
        <dbReference type="ARBA" id="ARBA00005992"/>
    </source>
</evidence>
<dbReference type="InterPro" id="IPR005490">
    <property type="entry name" value="LD_TPept_cat_dom"/>
</dbReference>
<dbReference type="EMBL" id="QFQB01000050">
    <property type="protein sequence ID" value="PZQ45404.1"/>
    <property type="molecule type" value="Genomic_DNA"/>
</dbReference>
<proteinExistence type="inferred from homology"/>
<comment type="caution">
    <text evidence="9">The sequence shown here is derived from an EMBL/GenBank/DDBJ whole genome shotgun (WGS) entry which is preliminary data.</text>
</comment>
<dbReference type="AlphaFoldDB" id="A0A2W5MX79"/>
<name>A0A2W5MX79_9BACT</name>
<dbReference type="UniPathway" id="UPA00219"/>
<sequence>MSGRFRDIFGKTALLGALLGVIVLLATPVFSQPQVMAGELPGSGKYLKPDILKEFYEQRGWKPVWLRGSGSFQPRVDAMIRLLDDSWTHGLNPERYRLSEIKELRASAKGEDRLTLDIVLSDAAIRYVNDLTGMRGLRESGDRKIKYWREPLDANAILTLVSDNADPIAKLRALEPSNNLYQSLRSELVRLTALSAEENTQPVSLKAPLRPGKTSAQAPLIRARLGLPVNEAAPHVYDEPLAVAVMKLQKANGVDTDGVIWGRTLEILNMTREAKIWQILVNMERLRWVSMGRPDKYVLVNIPSASLWAVEGGSVKLEMPVIIGKTARPTYSFKTEITGVRFNPNWTVPPTIKNKDFLPMLQQDPEALVKRGIRITYQGKEVDPTKVDWATVTSKGLANVKMIQSPGDDNPLGKVRVIMENPYNIYLHDTNHREMFEQGERALSSGCIRVSQPEKLADFILSENEGWSWDKMSKMIDSGRMRDVPTETPIPVFITYQTVWLDSDGRLVYGRDVYGQDANLAEILKKAGAVHLPQQPEKI</sequence>
<keyword evidence="6 7" id="KW-0961">Cell wall biogenesis/degradation</keyword>
<evidence type="ECO:0000256" key="3">
    <source>
        <dbReference type="ARBA" id="ARBA00022679"/>
    </source>
</evidence>
<evidence type="ECO:0000313" key="9">
    <source>
        <dbReference type="EMBL" id="PZQ45404.1"/>
    </source>
</evidence>
<dbReference type="Pfam" id="PF03734">
    <property type="entry name" value="YkuD"/>
    <property type="match status" value="1"/>
</dbReference>
<dbReference type="GO" id="GO:0071555">
    <property type="term" value="P:cell wall organization"/>
    <property type="evidence" value="ECO:0007669"/>
    <property type="project" value="UniProtKB-UniRule"/>
</dbReference>
<keyword evidence="4 7" id="KW-0133">Cell shape</keyword>
<dbReference type="GO" id="GO:0008360">
    <property type="term" value="P:regulation of cell shape"/>
    <property type="evidence" value="ECO:0007669"/>
    <property type="project" value="UniProtKB-UniRule"/>
</dbReference>